<evidence type="ECO:0000256" key="1">
    <source>
        <dbReference type="SAM" id="SignalP"/>
    </source>
</evidence>
<keyword evidence="3" id="KW-1185">Reference proteome</keyword>
<feature type="chain" id="PRO_5032325827" evidence="1">
    <location>
        <begin position="26"/>
        <end position="140"/>
    </location>
</feature>
<evidence type="ECO:0000313" key="3">
    <source>
        <dbReference type="Proteomes" id="UP000663879"/>
    </source>
</evidence>
<accession>A0A814BB81</accession>
<sequence length="140" mass="16558">MKFSFFLFQIIFLIKINWILNFTLANTENLPIRNLSEESNSKETDLEILKIYKMLNNIGNFRPSLTNQHSEELLTKLKDNKYRRFINLDDVDDLIESDLCLQCIRTGKHSDECMFCLLKYTISAAKRTKPSSKYWYTRSG</sequence>
<dbReference type="OrthoDB" id="10589484at2759"/>
<proteinExistence type="predicted"/>
<evidence type="ECO:0000313" key="2">
    <source>
        <dbReference type="EMBL" id="CAF0924346.1"/>
    </source>
</evidence>
<dbReference type="EMBL" id="CAJNOC010002293">
    <property type="protein sequence ID" value="CAF0924346.1"/>
    <property type="molecule type" value="Genomic_DNA"/>
</dbReference>
<organism evidence="2 3">
    <name type="scientific">Brachionus calyciflorus</name>
    <dbReference type="NCBI Taxonomy" id="104777"/>
    <lineage>
        <taxon>Eukaryota</taxon>
        <taxon>Metazoa</taxon>
        <taxon>Spiralia</taxon>
        <taxon>Gnathifera</taxon>
        <taxon>Rotifera</taxon>
        <taxon>Eurotatoria</taxon>
        <taxon>Monogononta</taxon>
        <taxon>Pseudotrocha</taxon>
        <taxon>Ploima</taxon>
        <taxon>Brachionidae</taxon>
        <taxon>Brachionus</taxon>
    </lineage>
</organism>
<dbReference type="Proteomes" id="UP000663879">
    <property type="component" value="Unassembled WGS sequence"/>
</dbReference>
<protein>
    <submittedName>
        <fullName evidence="2">Uncharacterized protein</fullName>
    </submittedName>
</protein>
<dbReference type="AlphaFoldDB" id="A0A814BB81"/>
<feature type="signal peptide" evidence="1">
    <location>
        <begin position="1"/>
        <end position="25"/>
    </location>
</feature>
<comment type="caution">
    <text evidence="2">The sequence shown here is derived from an EMBL/GenBank/DDBJ whole genome shotgun (WGS) entry which is preliminary data.</text>
</comment>
<name>A0A814BB81_9BILA</name>
<reference evidence="2" key="1">
    <citation type="submission" date="2021-02" db="EMBL/GenBank/DDBJ databases">
        <authorList>
            <person name="Nowell W R."/>
        </authorList>
    </citation>
    <scope>NUCLEOTIDE SEQUENCE</scope>
    <source>
        <strain evidence="2">Ploen Becks lab</strain>
    </source>
</reference>
<gene>
    <name evidence="2" type="ORF">OXX778_LOCUS12557</name>
</gene>
<keyword evidence="1" id="KW-0732">Signal</keyword>